<dbReference type="PIRSF" id="PIRSF016481">
    <property type="entry name" value="Pilus_assembly_PilP"/>
    <property type="match status" value="1"/>
</dbReference>
<dbReference type="RefSeq" id="WP_379771886.1">
    <property type="nucleotide sequence ID" value="NZ_JBHSMZ010000010.1"/>
</dbReference>
<sequence>MIARSIKQAGAFAAAAFLLAGCGDSDVKEVHTWMDQVKQETKPHVKPLSEPKDFIPYAYGAKEELDPYSPNKLLNQLAKAAEASPDPNKPDLQRPRELLESFPLDTMRMVGTLQKAGVNYALVQIDRSVYQVRAGQRIGQNFGLVTRVGDDAINIREVVQDAAGEWVERLSKLELQSKENRK</sequence>
<organism evidence="1 2">
    <name type="scientific">Massilia aerilata</name>
    <dbReference type="NCBI Taxonomy" id="453817"/>
    <lineage>
        <taxon>Bacteria</taxon>
        <taxon>Pseudomonadati</taxon>
        <taxon>Pseudomonadota</taxon>
        <taxon>Betaproteobacteria</taxon>
        <taxon>Burkholderiales</taxon>
        <taxon>Oxalobacteraceae</taxon>
        <taxon>Telluria group</taxon>
        <taxon>Massilia</taxon>
    </lineage>
</organism>
<evidence type="ECO:0000313" key="2">
    <source>
        <dbReference type="Proteomes" id="UP001596086"/>
    </source>
</evidence>
<reference evidence="2" key="1">
    <citation type="journal article" date="2019" name="Int. J. Syst. Evol. Microbiol.">
        <title>The Global Catalogue of Microorganisms (GCM) 10K type strain sequencing project: providing services to taxonomists for standard genome sequencing and annotation.</title>
        <authorList>
            <consortium name="The Broad Institute Genomics Platform"/>
            <consortium name="The Broad Institute Genome Sequencing Center for Infectious Disease"/>
            <person name="Wu L."/>
            <person name="Ma J."/>
        </authorList>
    </citation>
    <scope>NUCLEOTIDE SEQUENCE [LARGE SCALE GENOMIC DNA]</scope>
    <source>
        <strain evidence="2">CGMCC 4.5798</strain>
    </source>
</reference>
<dbReference type="Pfam" id="PF04351">
    <property type="entry name" value="PilP"/>
    <property type="match status" value="1"/>
</dbReference>
<dbReference type="InterPro" id="IPR007446">
    <property type="entry name" value="PilP"/>
</dbReference>
<dbReference type="Proteomes" id="UP001596086">
    <property type="component" value="Unassembled WGS sequence"/>
</dbReference>
<dbReference type="EMBL" id="JBHSMZ010000010">
    <property type="protein sequence ID" value="MFC5549784.1"/>
    <property type="molecule type" value="Genomic_DNA"/>
</dbReference>
<dbReference type="Gene3D" id="2.30.30.830">
    <property type="match status" value="1"/>
</dbReference>
<evidence type="ECO:0000313" key="1">
    <source>
        <dbReference type="EMBL" id="MFC5549784.1"/>
    </source>
</evidence>
<comment type="caution">
    <text evidence="1">The sequence shown here is derived from an EMBL/GenBank/DDBJ whole genome shotgun (WGS) entry which is preliminary data.</text>
</comment>
<dbReference type="PROSITE" id="PS51257">
    <property type="entry name" value="PROKAR_LIPOPROTEIN"/>
    <property type="match status" value="1"/>
</dbReference>
<name>A0ABW0RYV3_9BURK</name>
<proteinExistence type="predicted"/>
<protein>
    <submittedName>
        <fullName evidence="1">Pilus assembly protein PilP</fullName>
    </submittedName>
</protein>
<accession>A0ABW0RYV3</accession>
<keyword evidence="2" id="KW-1185">Reference proteome</keyword>
<gene>
    <name evidence="1" type="ORF">ACFPO9_14805</name>
</gene>